<gene>
    <name evidence="5" type="ORF">CLEI1391_LOCUS20095</name>
</gene>
<dbReference type="Pfam" id="PF00076">
    <property type="entry name" value="RRM_1"/>
    <property type="match status" value="3"/>
</dbReference>
<dbReference type="EMBL" id="HBFB01035748">
    <property type="protein sequence ID" value="CAD8695909.1"/>
    <property type="molecule type" value="Transcribed_RNA"/>
</dbReference>
<proteinExistence type="predicted"/>
<dbReference type="PROSITE" id="PS50102">
    <property type="entry name" value="RRM"/>
    <property type="match status" value="3"/>
</dbReference>
<evidence type="ECO:0000259" key="4">
    <source>
        <dbReference type="PROSITE" id="PS50102"/>
    </source>
</evidence>
<keyword evidence="2 3" id="KW-0694">RNA-binding</keyword>
<organism evidence="5">
    <name type="scientific">Chlamydomonas leiostraca</name>
    <dbReference type="NCBI Taxonomy" id="1034604"/>
    <lineage>
        <taxon>Eukaryota</taxon>
        <taxon>Viridiplantae</taxon>
        <taxon>Chlorophyta</taxon>
        <taxon>core chlorophytes</taxon>
        <taxon>Chlorophyceae</taxon>
        <taxon>CS clade</taxon>
        <taxon>Chlamydomonadales</taxon>
        <taxon>Chlamydomonadaceae</taxon>
        <taxon>Chlamydomonas</taxon>
    </lineage>
</organism>
<dbReference type="AlphaFoldDB" id="A0A7S0X196"/>
<evidence type="ECO:0000256" key="3">
    <source>
        <dbReference type="PROSITE-ProRule" id="PRU00176"/>
    </source>
</evidence>
<feature type="domain" description="RRM" evidence="4">
    <location>
        <begin position="93"/>
        <end position="173"/>
    </location>
</feature>
<dbReference type="Gene3D" id="3.30.70.330">
    <property type="match status" value="3"/>
</dbReference>
<evidence type="ECO:0000313" key="5">
    <source>
        <dbReference type="EMBL" id="CAD8695909.1"/>
    </source>
</evidence>
<dbReference type="GO" id="GO:0003723">
    <property type="term" value="F:RNA binding"/>
    <property type="evidence" value="ECO:0007669"/>
    <property type="project" value="UniProtKB-UniRule"/>
</dbReference>
<evidence type="ECO:0000256" key="1">
    <source>
        <dbReference type="ARBA" id="ARBA00022737"/>
    </source>
</evidence>
<dbReference type="InterPro" id="IPR000504">
    <property type="entry name" value="RRM_dom"/>
</dbReference>
<accession>A0A7S0X196</accession>
<dbReference type="InterPro" id="IPR012677">
    <property type="entry name" value="Nucleotide-bd_a/b_plait_sf"/>
</dbReference>
<feature type="domain" description="RRM" evidence="4">
    <location>
        <begin position="4"/>
        <end position="79"/>
    </location>
</feature>
<dbReference type="SMART" id="SM00360">
    <property type="entry name" value="RRM"/>
    <property type="match status" value="3"/>
</dbReference>
<dbReference type="PANTHER" id="PTHR24012">
    <property type="entry name" value="RNA BINDING PROTEIN"/>
    <property type="match status" value="1"/>
</dbReference>
<sequence length="407" mass="41699">MSHSNVYVKGLPPECDESMLLSLFQPHGGIASLRLFQQPNKPPFAFVKFQSVQEAQSAISALNGAAFGGCIMEVRFADSDVGAHPDRTPPPTDNVFARGFAPGSTEEDVRQLFAPYGLVISVRVLHHGDQSGQGGAALVRLGSVEEAGRAVMALNGQRVVGGVSPLLVRFADSLEIKARKQAKQVAAAQQAATGSVVLQPMQPMRYSPNTPAYYTAASAAEAGAGLLGGGPFMTSSVAAQPLIAPAGLTAAGAASLSHLGIAYPGTAQVDPAGVYALGGDGGGLGMRLPGSQAVGGGQTLMMSAGAPGLNSAAAAALMGAAYGPTGTTSLYVRNMPDDAGKLWLYEKFAPFGAIHSVKVLTDESGRSKGCGFVNFADPVCGAKAVAALHNLPIGDRLLHVAFQMQRK</sequence>
<dbReference type="CDD" id="cd00590">
    <property type="entry name" value="RRM_SF"/>
    <property type="match status" value="1"/>
</dbReference>
<reference evidence="5" key="1">
    <citation type="submission" date="2021-01" db="EMBL/GenBank/DDBJ databases">
        <authorList>
            <person name="Corre E."/>
            <person name="Pelletier E."/>
            <person name="Niang G."/>
            <person name="Scheremetjew M."/>
            <person name="Finn R."/>
            <person name="Kale V."/>
            <person name="Holt S."/>
            <person name="Cochrane G."/>
            <person name="Meng A."/>
            <person name="Brown T."/>
            <person name="Cohen L."/>
        </authorList>
    </citation>
    <scope>NUCLEOTIDE SEQUENCE</scope>
    <source>
        <strain evidence="5">SAG 11-49</strain>
    </source>
</reference>
<name>A0A7S0X196_9CHLO</name>
<evidence type="ECO:0000256" key="2">
    <source>
        <dbReference type="ARBA" id="ARBA00022884"/>
    </source>
</evidence>
<feature type="domain" description="RRM" evidence="4">
    <location>
        <begin position="328"/>
        <end position="405"/>
    </location>
</feature>
<dbReference type="SUPFAM" id="SSF54928">
    <property type="entry name" value="RNA-binding domain, RBD"/>
    <property type="match status" value="2"/>
</dbReference>
<dbReference type="InterPro" id="IPR035979">
    <property type="entry name" value="RBD_domain_sf"/>
</dbReference>
<protein>
    <recommendedName>
        <fullName evidence="4">RRM domain-containing protein</fullName>
    </recommendedName>
</protein>
<keyword evidence="1" id="KW-0677">Repeat</keyword>